<organism evidence="1 2">
    <name type="scientific">Draconibacterium aestuarii</name>
    <dbReference type="NCBI Taxonomy" id="2998507"/>
    <lineage>
        <taxon>Bacteria</taxon>
        <taxon>Pseudomonadati</taxon>
        <taxon>Bacteroidota</taxon>
        <taxon>Bacteroidia</taxon>
        <taxon>Marinilabiliales</taxon>
        <taxon>Prolixibacteraceae</taxon>
        <taxon>Draconibacterium</taxon>
    </lineage>
</organism>
<sequence>MGKVSPVWIRQNVTFFQFTKAPLDGFEQQFGAYLQKEFFMHQRNQAR</sequence>
<dbReference type="Proteomes" id="UP001145087">
    <property type="component" value="Unassembled WGS sequence"/>
</dbReference>
<proteinExistence type="predicted"/>
<gene>
    <name evidence="1" type="ORF">OU798_08445</name>
</gene>
<name>A0A9X3FD10_9BACT</name>
<evidence type="ECO:0000313" key="1">
    <source>
        <dbReference type="EMBL" id="MCY1720368.1"/>
    </source>
</evidence>
<accession>A0A9X3FD10</accession>
<evidence type="ECO:0000313" key="2">
    <source>
        <dbReference type="Proteomes" id="UP001145087"/>
    </source>
</evidence>
<dbReference type="RefSeq" id="WP_343332701.1">
    <property type="nucleotide sequence ID" value="NZ_JAPOHD010000015.1"/>
</dbReference>
<dbReference type="EMBL" id="JAPOHD010000015">
    <property type="protein sequence ID" value="MCY1720368.1"/>
    <property type="molecule type" value="Genomic_DNA"/>
</dbReference>
<protein>
    <submittedName>
        <fullName evidence="1">Uncharacterized protein</fullName>
    </submittedName>
</protein>
<comment type="caution">
    <text evidence="1">The sequence shown here is derived from an EMBL/GenBank/DDBJ whole genome shotgun (WGS) entry which is preliminary data.</text>
</comment>
<keyword evidence="2" id="KW-1185">Reference proteome</keyword>
<reference evidence="1" key="1">
    <citation type="submission" date="2022-11" db="EMBL/GenBank/DDBJ databases">
        <title>Marilongibacter aestuarii gen. nov., sp. nov., isolated from tidal flat sediment.</title>
        <authorList>
            <person name="Jiayan W."/>
        </authorList>
    </citation>
    <scope>NUCLEOTIDE SEQUENCE</scope>
    <source>
        <strain evidence="1">Z1-6</strain>
    </source>
</reference>
<dbReference type="AlphaFoldDB" id="A0A9X3FD10"/>